<reference evidence="12 13" key="1">
    <citation type="submission" date="2024-04" db="EMBL/GenBank/DDBJ databases">
        <authorList>
            <person name="Waldvogel A.-M."/>
            <person name="Schoenle A."/>
        </authorList>
    </citation>
    <scope>NUCLEOTIDE SEQUENCE [LARGE SCALE GENOMIC DNA]</scope>
</reference>
<dbReference type="GO" id="GO:0005737">
    <property type="term" value="C:cytoplasm"/>
    <property type="evidence" value="ECO:0007669"/>
    <property type="project" value="TreeGrafter"/>
</dbReference>
<dbReference type="PANTHER" id="PTHR22589:SF14">
    <property type="entry name" value="CHOLINE O-ACETYLTRANSFERASE"/>
    <property type="match status" value="1"/>
</dbReference>
<dbReference type="InterPro" id="IPR039551">
    <property type="entry name" value="Cho/carn_acyl_trans"/>
</dbReference>
<protein>
    <recommendedName>
        <fullName evidence="7">Choline O-acetyltransferase</fullName>
        <ecNumber evidence="6">2.3.1.6</ecNumber>
    </recommendedName>
</protein>
<dbReference type="GO" id="GO:0045202">
    <property type="term" value="C:synapse"/>
    <property type="evidence" value="ECO:0007669"/>
    <property type="project" value="GOC"/>
</dbReference>
<comment type="catalytic activity">
    <reaction evidence="8">
        <text>choline + acetyl-CoA = acetylcholine + CoA</text>
        <dbReference type="Rhea" id="RHEA:18821"/>
        <dbReference type="ChEBI" id="CHEBI:15354"/>
        <dbReference type="ChEBI" id="CHEBI:15355"/>
        <dbReference type="ChEBI" id="CHEBI:57287"/>
        <dbReference type="ChEBI" id="CHEBI:57288"/>
        <dbReference type="EC" id="2.3.1.6"/>
    </reaction>
</comment>
<dbReference type="PROSITE" id="PS00440">
    <property type="entry name" value="ACYLTRANSF_C_2"/>
    <property type="match status" value="1"/>
</dbReference>
<feature type="active site" description="Proton acceptor" evidence="9">
    <location>
        <position position="323"/>
    </location>
</feature>
<evidence type="ECO:0000259" key="11">
    <source>
        <dbReference type="Pfam" id="PF00755"/>
    </source>
</evidence>
<accession>A0AAV2LGS0</accession>
<evidence type="ECO:0000256" key="8">
    <source>
        <dbReference type="ARBA" id="ARBA00048143"/>
    </source>
</evidence>
<feature type="domain" description="Choline/carnitine acyltransferase" evidence="11">
    <location>
        <begin position="19"/>
        <end position="597"/>
    </location>
</feature>
<evidence type="ECO:0000256" key="6">
    <source>
        <dbReference type="ARBA" id="ARBA00039091"/>
    </source>
</evidence>
<feature type="compositionally biased region" description="Pro residues" evidence="10">
    <location>
        <begin position="613"/>
        <end position="667"/>
    </location>
</feature>
<evidence type="ECO:0000256" key="2">
    <source>
        <dbReference type="ARBA" id="ARBA00022679"/>
    </source>
</evidence>
<evidence type="ECO:0000256" key="10">
    <source>
        <dbReference type="SAM" id="MobiDB-lite"/>
    </source>
</evidence>
<comment type="similarity">
    <text evidence="1">Belongs to the carnitine/choline acetyltransferase family.</text>
</comment>
<feature type="region of interest" description="Disordered" evidence="10">
    <location>
        <begin position="609"/>
        <end position="1219"/>
    </location>
</feature>
<dbReference type="GO" id="GO:0043005">
    <property type="term" value="C:neuron projection"/>
    <property type="evidence" value="ECO:0007669"/>
    <property type="project" value="TreeGrafter"/>
</dbReference>
<feature type="compositionally biased region" description="Basic and acidic residues" evidence="10">
    <location>
        <begin position="675"/>
        <end position="689"/>
    </location>
</feature>
<dbReference type="InterPro" id="IPR023213">
    <property type="entry name" value="CAT-like_dom_sf"/>
</dbReference>
<dbReference type="InterPro" id="IPR000542">
    <property type="entry name" value="Carn_acyl_trans"/>
</dbReference>
<dbReference type="InterPro" id="IPR042231">
    <property type="entry name" value="Cho/carn_acyl_trans_2"/>
</dbReference>
<evidence type="ECO:0000256" key="1">
    <source>
        <dbReference type="ARBA" id="ARBA00005232"/>
    </source>
</evidence>
<dbReference type="GO" id="GO:0004102">
    <property type="term" value="F:choline O-acetyltransferase activity"/>
    <property type="evidence" value="ECO:0007669"/>
    <property type="project" value="UniProtKB-EC"/>
</dbReference>
<gene>
    <name evidence="12" type="ORF">KC01_LOCUS27880</name>
</gene>
<evidence type="ECO:0000256" key="5">
    <source>
        <dbReference type="ARBA" id="ARBA00037088"/>
    </source>
</evidence>
<dbReference type="Pfam" id="PF00755">
    <property type="entry name" value="Carn_acyltransf"/>
    <property type="match status" value="1"/>
</dbReference>
<organism evidence="12 13">
    <name type="scientific">Knipowitschia caucasica</name>
    <name type="common">Caucasian dwarf goby</name>
    <name type="synonym">Pomatoschistus caucasicus</name>
    <dbReference type="NCBI Taxonomy" id="637954"/>
    <lineage>
        <taxon>Eukaryota</taxon>
        <taxon>Metazoa</taxon>
        <taxon>Chordata</taxon>
        <taxon>Craniata</taxon>
        <taxon>Vertebrata</taxon>
        <taxon>Euteleostomi</taxon>
        <taxon>Actinopterygii</taxon>
        <taxon>Neopterygii</taxon>
        <taxon>Teleostei</taxon>
        <taxon>Neoteleostei</taxon>
        <taxon>Acanthomorphata</taxon>
        <taxon>Gobiaria</taxon>
        <taxon>Gobiiformes</taxon>
        <taxon>Gobioidei</taxon>
        <taxon>Gobiidae</taxon>
        <taxon>Gobiinae</taxon>
        <taxon>Knipowitschia</taxon>
    </lineage>
</organism>
<dbReference type="EMBL" id="OZ035845">
    <property type="protein sequence ID" value="CAL1599643.1"/>
    <property type="molecule type" value="Genomic_DNA"/>
</dbReference>
<keyword evidence="2" id="KW-0808">Transferase</keyword>
<dbReference type="EC" id="2.3.1.6" evidence="6"/>
<dbReference type="Gene3D" id="3.30.559.10">
    <property type="entry name" value="Chloramphenicol acetyltransferase-like domain"/>
    <property type="match status" value="1"/>
</dbReference>
<feature type="compositionally biased region" description="Polar residues" evidence="10">
    <location>
        <begin position="920"/>
        <end position="935"/>
    </location>
</feature>
<dbReference type="FunFam" id="3.30.559.10:FF:000001">
    <property type="entry name" value="Carnitine O-acetyltransferase"/>
    <property type="match status" value="1"/>
</dbReference>
<dbReference type="Gene3D" id="3.30.559.70">
    <property type="entry name" value="Choline/Carnitine o-acyltransferase, domain 2"/>
    <property type="match status" value="1"/>
</dbReference>
<evidence type="ECO:0000256" key="9">
    <source>
        <dbReference type="PIRSR" id="PIRSR600542-1"/>
    </source>
</evidence>
<dbReference type="GO" id="GO:0008292">
    <property type="term" value="P:acetylcholine biosynthetic process"/>
    <property type="evidence" value="ECO:0007669"/>
    <property type="project" value="TreeGrafter"/>
</dbReference>
<feature type="compositionally biased region" description="Low complexity" evidence="10">
    <location>
        <begin position="811"/>
        <end position="835"/>
    </location>
</feature>
<feature type="compositionally biased region" description="Low complexity" evidence="10">
    <location>
        <begin position="846"/>
        <end position="856"/>
    </location>
</feature>
<dbReference type="PANTHER" id="PTHR22589">
    <property type="entry name" value="CARNITINE O-ACYLTRANSFERASE"/>
    <property type="match status" value="1"/>
</dbReference>
<dbReference type="GO" id="GO:0007274">
    <property type="term" value="P:neuromuscular synaptic transmission"/>
    <property type="evidence" value="ECO:0007669"/>
    <property type="project" value="TreeGrafter"/>
</dbReference>
<evidence type="ECO:0000313" key="12">
    <source>
        <dbReference type="EMBL" id="CAL1599643.1"/>
    </source>
</evidence>
<evidence type="ECO:0000313" key="13">
    <source>
        <dbReference type="Proteomes" id="UP001497482"/>
    </source>
</evidence>
<name>A0AAV2LGS0_KNICA</name>
<feature type="compositionally biased region" description="Basic and acidic residues" evidence="10">
    <location>
        <begin position="713"/>
        <end position="809"/>
    </location>
</feature>
<proteinExistence type="inferred from homology"/>
<sequence length="1219" mass="139613">MPILTKETSADKQEFPKIPVPPLDQTLATYLKCVQHLVPEDQFRKTSAAVERFGSSGGVGELLQRKLQERRDQKDNWVYDYWLEDMYLNNRLALPVNSSPAMVFPKQNFRDTRDALRFATRIIRGVLDYKARIDAEDLPVDVARGQLAGTPMCMQQYRRLFSSYRYPHQNQDSLSVKVDCAGPEHMVVACKNQFFVLETLLNDEPMTDAEIFSQLDKIMKLAEEQRAPPVGLMTSDGRDQWAEARDTLLTDPVNRTSLDLLESSLCLVCLDEPCGALDQNDSSRAASMLHGGGSQRNGGNRWYDKSMQFVVGLNGVCGVVCEHSPFEGIVLVQCSEFLLKYIIGSPSKMSTVVSGKSLPVPKRLEWKISPQIPGFISASAARLNRLVKNLDMDVFRFTAYGKDFIKKQKMSPDAYIQVALQLAFYKCNRRLVPTYESASMRRFREGRVDNIRSATKQVLAFVQCMSQSTSQERAADDTEKMQKLKDAIRTQTDNTIAAITGNGIDNHLLGLLQVSRDLKMEKPELFCDQTYVTSNQFILSTSQVPTTVDMFCCYGPVVPNGYGACYNPQSDHIVFCVSSFRESTETSSAVFSTALKEALSQIRALCVRAHQPSPSPAQKPSPSPAHKPSPSPAEKPSPSPAHKPSPSPANKPNPSPANKPNPSPVNKPRPAQGPRNREERGVPAERDDQVRDEETEETEKAEETEDETEEEEMILRDIGEHLEEHRDRGDRGEHLEEHRDRGEHLEEHRDRGEHLEEHRDRGDRGEHLEEHRDRGDRGEHLEEHRDRGDRGEHLEEHRDRGDRIEEHRTSGGAHQGQRGQRRTSGGAQGQRRTSGGAQGQRRQRRTSGGAQGQRRTSTGTEETDENIWRSTGTKEIEENIWRSTGTEEIEENIWRSTGTEGTEENIWRSTGTEETEENIWRSTGTEENIWRSTGTEETEENIWRSTGTEETEENIWRSTGTEENIWRSTGTEENIWRSTGTEETEENIWRSTGTEEIEENIWRSTGTEENIWRSTGTEETEENIWRSTGTEGDRGEHLEEHRDRGDRGEHLEEHRDRGDRGEHLEEHRDRGDRGEHLEEHRDRGDRGEHLEEHRDRGDRGKHLEEHRDRGDRGKHLEEHRDRGDRGKHLEEHRDRGDRGEHLEEHRDRGDRGKHLEEHRDRGDRGEHLEEHRDRGDRGEHLENIWRSTGTEETEENIWRSTGTEETEENIWRSTGTEDF</sequence>
<dbReference type="AlphaFoldDB" id="A0AAV2LGS0"/>
<evidence type="ECO:0000256" key="3">
    <source>
        <dbReference type="ARBA" id="ARBA00022979"/>
    </source>
</evidence>
<feature type="compositionally biased region" description="Basic and acidic residues" evidence="10">
    <location>
        <begin position="1031"/>
        <end position="1183"/>
    </location>
</feature>
<evidence type="ECO:0000256" key="7">
    <source>
        <dbReference type="ARBA" id="ARBA00040495"/>
    </source>
</evidence>
<keyword evidence="3" id="KW-0530">Neurotransmitter biosynthesis</keyword>
<feature type="compositionally biased region" description="Acidic residues" evidence="10">
    <location>
        <begin position="690"/>
        <end position="712"/>
    </location>
</feature>
<keyword evidence="13" id="KW-1185">Reference proteome</keyword>
<dbReference type="Proteomes" id="UP001497482">
    <property type="component" value="Chromosome 23"/>
</dbReference>
<comment type="function">
    <text evidence="5">Catalyzes the reversible synthesis of acetylcholine (ACh) from acetyl CoA and choline at cholinergic synapses.</text>
</comment>
<dbReference type="SUPFAM" id="SSF52777">
    <property type="entry name" value="CoA-dependent acyltransferases"/>
    <property type="match status" value="2"/>
</dbReference>
<feature type="compositionally biased region" description="Polar residues" evidence="10">
    <location>
        <begin position="1002"/>
        <end position="1017"/>
    </location>
</feature>
<keyword evidence="4" id="KW-0012">Acyltransferase</keyword>
<evidence type="ECO:0000256" key="4">
    <source>
        <dbReference type="ARBA" id="ARBA00023315"/>
    </source>
</evidence>
<feature type="compositionally biased region" description="Polar residues" evidence="10">
    <location>
        <begin position="956"/>
        <end position="981"/>
    </location>
</feature>